<keyword evidence="1" id="KW-1133">Transmembrane helix</keyword>
<keyword evidence="1" id="KW-0812">Transmembrane</keyword>
<feature type="transmembrane region" description="Helical" evidence="1">
    <location>
        <begin position="95"/>
        <end position="115"/>
    </location>
</feature>
<dbReference type="EMBL" id="JAKHLF010000012">
    <property type="protein sequence ID" value="MCZ3845228.1"/>
    <property type="molecule type" value="Genomic_DNA"/>
</dbReference>
<feature type="transmembrane region" description="Helical" evidence="1">
    <location>
        <begin position="302"/>
        <end position="320"/>
    </location>
</feature>
<feature type="transmembrane region" description="Helical" evidence="1">
    <location>
        <begin position="370"/>
        <end position="391"/>
    </location>
</feature>
<feature type="transmembrane region" description="Helical" evidence="1">
    <location>
        <begin position="340"/>
        <end position="358"/>
    </location>
</feature>
<evidence type="ECO:0008006" key="4">
    <source>
        <dbReference type="Google" id="ProtNLM"/>
    </source>
</evidence>
<dbReference type="AlphaFoldDB" id="A0AAP3M4W6"/>
<feature type="transmembrane region" description="Helical" evidence="1">
    <location>
        <begin position="536"/>
        <end position="558"/>
    </location>
</feature>
<feature type="transmembrane region" description="Helical" evidence="1">
    <location>
        <begin position="12"/>
        <end position="33"/>
    </location>
</feature>
<reference evidence="2" key="1">
    <citation type="submission" date="2022-01" db="EMBL/GenBank/DDBJ databases">
        <title>VMRC isolate genome collection.</title>
        <authorList>
            <person name="France M."/>
            <person name="Rutt L."/>
            <person name="Humphrys M."/>
            <person name="Ravel J."/>
        </authorList>
    </citation>
    <scope>NUCLEOTIDE SEQUENCE</scope>
    <source>
        <strain evidence="2">C0127B5</strain>
    </source>
</reference>
<feature type="transmembrane region" description="Helical" evidence="1">
    <location>
        <begin position="176"/>
        <end position="209"/>
    </location>
</feature>
<comment type="caution">
    <text evidence="2">The sequence shown here is derived from an EMBL/GenBank/DDBJ whole genome shotgun (WGS) entry which is preliminary data.</text>
</comment>
<organism evidence="2 3">
    <name type="scientific">Lactobacillus mulieris</name>
    <dbReference type="NCBI Taxonomy" id="2508708"/>
    <lineage>
        <taxon>Bacteria</taxon>
        <taxon>Bacillati</taxon>
        <taxon>Bacillota</taxon>
        <taxon>Bacilli</taxon>
        <taxon>Lactobacillales</taxon>
        <taxon>Lactobacillaceae</taxon>
        <taxon>Lactobacillus</taxon>
    </lineage>
</organism>
<gene>
    <name evidence="2" type="ORF">L2422_06935</name>
</gene>
<accession>A0AAP3M4W6</accession>
<sequence>MNKERIKVIIPYFIILVASLGTLLPQIAFHATILGSDTVFHWSRFYDIKMQLANGSFNWFQMNYTFQQTGQIVNAFYGPLFAWLNGVLLFITNNWFQYQIVSGLILLLISGIGIYRMCLKVNCPSYLGVILAILYNNVGMIPVWLIGSNFSAWGAALMPYLCIQIVNLLEEKKNPYHWQVVTLIFAIVANIHLLSFILLALAFCPFLFLSFIRTTNKGLFILGLVKSALWGIGLTGTIWGCFLLVYRTNKISSPGTFDLAGATIHLSPKGVALKDFLIAVAILFLLQILLAIITFKLNINNFYITFVGTLFLLLATNWLINWSTVQKIFPGLGSSFQFPFRFTIVFYALFMLGLAYSSQLLFKNTKYGKWIYTISIALVTIFAYQETFSWVQRTSSQTNSVMIYSPKSKVFNEQQVEAFGNKPGQLFRYYLNIKPDYLPVTNKKLNPNDVRDLYEKFIKDDYIKYQHRVLKNGSLELKWNSSKKEKITLPLIMYQQSELIVNGKRLTHLQKTEIGNPVVQSKIGVNNAILSFRVPLWFNLLIVVNFASWILFIATFCFKRK</sequence>
<evidence type="ECO:0000313" key="3">
    <source>
        <dbReference type="Proteomes" id="UP001213015"/>
    </source>
</evidence>
<dbReference type="RefSeq" id="WP_006586417.1">
    <property type="nucleotide sequence ID" value="NZ_CP160089.1"/>
</dbReference>
<evidence type="ECO:0000313" key="2">
    <source>
        <dbReference type="EMBL" id="MCZ3845228.1"/>
    </source>
</evidence>
<proteinExistence type="predicted"/>
<feature type="transmembrane region" description="Helical" evidence="1">
    <location>
        <begin position="127"/>
        <end position="147"/>
    </location>
</feature>
<feature type="transmembrane region" description="Helical" evidence="1">
    <location>
        <begin position="221"/>
        <end position="246"/>
    </location>
</feature>
<protein>
    <recommendedName>
        <fullName evidence="4">Cell division protein</fullName>
    </recommendedName>
</protein>
<name>A0AAP3M4W6_9LACO</name>
<dbReference type="Proteomes" id="UP001213015">
    <property type="component" value="Unassembled WGS sequence"/>
</dbReference>
<evidence type="ECO:0000256" key="1">
    <source>
        <dbReference type="SAM" id="Phobius"/>
    </source>
</evidence>
<keyword evidence="1" id="KW-0472">Membrane</keyword>
<feature type="transmembrane region" description="Helical" evidence="1">
    <location>
        <begin position="276"/>
        <end position="295"/>
    </location>
</feature>